<comment type="caution">
    <text evidence="8">The sequence shown here is derived from an EMBL/GenBank/DDBJ whole genome shotgun (WGS) entry which is preliminary data.</text>
</comment>
<feature type="domain" description="DUF7650" evidence="6">
    <location>
        <begin position="371"/>
        <end position="456"/>
    </location>
</feature>
<organism evidence="8 10">
    <name type="scientific">Zingiber officinale</name>
    <name type="common">Ginger</name>
    <name type="synonym">Amomum zingiber</name>
    <dbReference type="NCBI Taxonomy" id="94328"/>
    <lineage>
        <taxon>Eukaryota</taxon>
        <taxon>Viridiplantae</taxon>
        <taxon>Streptophyta</taxon>
        <taxon>Embryophyta</taxon>
        <taxon>Tracheophyta</taxon>
        <taxon>Spermatophyta</taxon>
        <taxon>Magnoliopsida</taxon>
        <taxon>Liliopsida</taxon>
        <taxon>Zingiberales</taxon>
        <taxon>Zingiberaceae</taxon>
        <taxon>Zingiber</taxon>
    </lineage>
</organism>
<feature type="compositionally biased region" description="Polar residues" evidence="5">
    <location>
        <begin position="566"/>
        <end position="576"/>
    </location>
</feature>
<keyword evidence="2" id="KW-0805">Transcription regulation</keyword>
<evidence type="ECO:0000256" key="5">
    <source>
        <dbReference type="SAM" id="MobiDB-lite"/>
    </source>
</evidence>
<evidence type="ECO:0000259" key="6">
    <source>
        <dbReference type="Pfam" id="PF24662"/>
    </source>
</evidence>
<name>A0A8J5KD17_ZINOF</name>
<evidence type="ECO:0008006" key="11">
    <source>
        <dbReference type="Google" id="ProtNLM"/>
    </source>
</evidence>
<comment type="subcellular location">
    <subcellularLocation>
        <location evidence="1">Nucleus</location>
    </subcellularLocation>
</comment>
<evidence type="ECO:0000256" key="1">
    <source>
        <dbReference type="ARBA" id="ARBA00004123"/>
    </source>
</evidence>
<dbReference type="Proteomes" id="UP000734854">
    <property type="component" value="Unassembled WGS sequence"/>
</dbReference>
<evidence type="ECO:0000313" key="9">
    <source>
        <dbReference type="EMBL" id="KAG6485091.1"/>
    </source>
</evidence>
<dbReference type="EMBL" id="JACMSC010000015">
    <property type="protein sequence ID" value="KAG6485091.1"/>
    <property type="molecule type" value="Genomic_DNA"/>
</dbReference>
<feature type="compositionally biased region" description="Basic and acidic residues" evidence="5">
    <location>
        <begin position="610"/>
        <end position="621"/>
    </location>
</feature>
<dbReference type="InterPro" id="IPR057712">
    <property type="entry name" value="DUF7952"/>
</dbReference>
<evidence type="ECO:0000256" key="2">
    <source>
        <dbReference type="ARBA" id="ARBA00023015"/>
    </source>
</evidence>
<dbReference type="InterPro" id="IPR056067">
    <property type="entry name" value="DUF7650"/>
</dbReference>
<evidence type="ECO:0000256" key="4">
    <source>
        <dbReference type="ARBA" id="ARBA00023242"/>
    </source>
</evidence>
<dbReference type="EMBL" id="JACMSC010000015">
    <property type="protein sequence ID" value="KAG6485087.1"/>
    <property type="molecule type" value="Genomic_DNA"/>
</dbReference>
<protein>
    <recommendedName>
        <fullName evidence="11">SANT domain-containing protein</fullName>
    </recommendedName>
</protein>
<keyword evidence="10" id="KW-1185">Reference proteome</keyword>
<evidence type="ECO:0000256" key="3">
    <source>
        <dbReference type="ARBA" id="ARBA00023163"/>
    </source>
</evidence>
<dbReference type="PANTHER" id="PTHR13859">
    <property type="entry name" value="ATROPHIN-RELATED"/>
    <property type="match status" value="1"/>
</dbReference>
<feature type="region of interest" description="Disordered" evidence="5">
    <location>
        <begin position="550"/>
        <end position="621"/>
    </location>
</feature>
<dbReference type="GO" id="GO:0003714">
    <property type="term" value="F:transcription corepressor activity"/>
    <property type="evidence" value="ECO:0007669"/>
    <property type="project" value="TreeGrafter"/>
</dbReference>
<dbReference type="AlphaFoldDB" id="A0A8J5KD17"/>
<dbReference type="Pfam" id="PF24662">
    <property type="entry name" value="DUF7650"/>
    <property type="match status" value="1"/>
</dbReference>
<dbReference type="GO" id="GO:0005634">
    <property type="term" value="C:nucleus"/>
    <property type="evidence" value="ECO:0007669"/>
    <property type="project" value="UniProtKB-SubCell"/>
</dbReference>
<dbReference type="OrthoDB" id="1634742at2759"/>
<reference evidence="8 10" key="1">
    <citation type="submission" date="2020-08" db="EMBL/GenBank/DDBJ databases">
        <title>Plant Genome Project.</title>
        <authorList>
            <person name="Zhang R.-G."/>
        </authorList>
    </citation>
    <scope>NUCLEOTIDE SEQUENCE [LARGE SCALE GENOMIC DNA]</scope>
    <source>
        <tissue evidence="8">Rhizome</tissue>
    </source>
</reference>
<gene>
    <name evidence="8" type="ORF">ZIOFF_053616</name>
    <name evidence="9" type="ORF">ZIOFF_053620</name>
</gene>
<keyword evidence="3" id="KW-0804">Transcription</keyword>
<proteinExistence type="predicted"/>
<evidence type="ECO:0000259" key="7">
    <source>
        <dbReference type="Pfam" id="PF25826"/>
    </source>
</evidence>
<keyword evidence="4" id="KW-0539">Nucleus</keyword>
<feature type="domain" description="DUF7952" evidence="7">
    <location>
        <begin position="203"/>
        <end position="333"/>
    </location>
</feature>
<evidence type="ECO:0000313" key="8">
    <source>
        <dbReference type="EMBL" id="KAG6485087.1"/>
    </source>
</evidence>
<sequence>MDSCETNCVEEEHIADMFSDQLPSSDSLVKNGIYDEPLISPRIGDGYQVGIPNLAIESQSCLTSINSIGAIDYHARVDLAIPIMWVLHMDDAIKDEQEGVSCSSISVIEGGSVKHSSTGKVEDECVDYTITVVPTENSSCHSINLLACKEKHTDFGIHMEEPDGSRIKGSTMSDNKVHNDVPLLQPSVNISYSPLPGTISSSWSYNETQSFLLSLYIFGKNLVQVKKFIDCKEMGDILSYYYGKFYRSDAYRRWSACRKLKSRRCILGHRIFTGWRQQEFLSRVLPKVPKDAHDALLEAISIFNEGRISLKEFVCSLKTTVGMQVLVETIGIGTGKHDLTGIIVDSVRSNQILSVRPEIPVGKACSSLSSGDIIKFLTGDFRLSKAKSNDIFWEAVWPRLLARGWHSEQPKDILTAKHSLVFLIPGIKKFSRKRLVKGNHYFDSVADVLNKVASDPRLLELETEGGTGTSITQDEIDCSINTKSDCNGHLDHRNHSYLCPKVPTSNSEYMKFTIVDTSLTLGEEPFKLRELRTLPVDAVNNYAPLANIGEIASDSSEDSDDSSLDGQGNSDPNSCDNKMAKLKCKGISRQPLHSDPSESEITFTSTTVPHNEHVSSDKRVEQFNEKLPVKISKSESSRRAKSGQHSYLAPMAKRRRLIACKYERSGRRSYSISKNHAIEEGVQPKMSSQDLDDDMVAVPNSCCGEVYPNFSNNISPDEMDNCSSREECRGSAASFDGMLQSRSLIDLNALPNVSQEYETGVPSKSEIGGTEQELTMEGLRESSETRQQQDSFGSMENFAGAAVDQQISTTSRRQSTRSRPPTTKALEALACGFIGTKPRGRDTRTLVSGNLTNRSRHLKSVEMMLSAPANFNADSTSTLSEPCSQPDDIVTEELFGVP</sequence>
<evidence type="ECO:0000313" key="10">
    <source>
        <dbReference type="Proteomes" id="UP000734854"/>
    </source>
</evidence>
<dbReference type="Pfam" id="PF25826">
    <property type="entry name" value="DUF7952"/>
    <property type="match status" value="1"/>
</dbReference>
<dbReference type="PANTHER" id="PTHR13859:SF11">
    <property type="entry name" value="GRUNGE, ISOFORM J"/>
    <property type="match status" value="1"/>
</dbReference>
<accession>A0A8J5KD17</accession>
<feature type="compositionally biased region" description="Polar residues" evidence="5">
    <location>
        <begin position="599"/>
        <end position="609"/>
    </location>
</feature>